<dbReference type="EMBL" id="JANJYJ010000001">
    <property type="protein sequence ID" value="KAK3230139.1"/>
    <property type="molecule type" value="Genomic_DNA"/>
</dbReference>
<protein>
    <submittedName>
        <fullName evidence="2">Uncharacterized protein</fullName>
    </submittedName>
</protein>
<accession>A0AAE0EJA4</accession>
<name>A0AAE0EJA4_9ROSI</name>
<organism evidence="2 3">
    <name type="scientific">Dipteronia sinensis</name>
    <dbReference type="NCBI Taxonomy" id="43782"/>
    <lineage>
        <taxon>Eukaryota</taxon>
        <taxon>Viridiplantae</taxon>
        <taxon>Streptophyta</taxon>
        <taxon>Embryophyta</taxon>
        <taxon>Tracheophyta</taxon>
        <taxon>Spermatophyta</taxon>
        <taxon>Magnoliopsida</taxon>
        <taxon>eudicotyledons</taxon>
        <taxon>Gunneridae</taxon>
        <taxon>Pentapetalae</taxon>
        <taxon>rosids</taxon>
        <taxon>malvids</taxon>
        <taxon>Sapindales</taxon>
        <taxon>Sapindaceae</taxon>
        <taxon>Hippocastanoideae</taxon>
        <taxon>Acereae</taxon>
        <taxon>Dipteronia</taxon>
    </lineage>
</organism>
<keyword evidence="3" id="KW-1185">Reference proteome</keyword>
<sequence length="83" mass="9224">MYGYGLERSPSPAQQLRRGSGLFELKRIRLERVKNDPIGKRPRTGRMAPLQQGQVDGVGEDAGMRDSKGWWQKGPAAAKMGQI</sequence>
<evidence type="ECO:0000256" key="1">
    <source>
        <dbReference type="SAM" id="MobiDB-lite"/>
    </source>
</evidence>
<dbReference type="Proteomes" id="UP001281410">
    <property type="component" value="Unassembled WGS sequence"/>
</dbReference>
<evidence type="ECO:0000313" key="3">
    <source>
        <dbReference type="Proteomes" id="UP001281410"/>
    </source>
</evidence>
<proteinExistence type="predicted"/>
<dbReference type="AlphaFoldDB" id="A0AAE0EJA4"/>
<comment type="caution">
    <text evidence="2">The sequence shown here is derived from an EMBL/GenBank/DDBJ whole genome shotgun (WGS) entry which is preliminary data.</text>
</comment>
<evidence type="ECO:0000313" key="2">
    <source>
        <dbReference type="EMBL" id="KAK3230139.1"/>
    </source>
</evidence>
<feature type="region of interest" description="Disordered" evidence="1">
    <location>
        <begin position="1"/>
        <end position="20"/>
    </location>
</feature>
<gene>
    <name evidence="2" type="ORF">Dsin_002020</name>
</gene>
<feature type="region of interest" description="Disordered" evidence="1">
    <location>
        <begin position="34"/>
        <end position="83"/>
    </location>
</feature>
<reference evidence="2" key="1">
    <citation type="journal article" date="2023" name="Plant J.">
        <title>Genome sequences and population genomics provide insights into the demographic history, inbreeding, and mutation load of two 'living fossil' tree species of Dipteronia.</title>
        <authorList>
            <person name="Feng Y."/>
            <person name="Comes H.P."/>
            <person name="Chen J."/>
            <person name="Zhu S."/>
            <person name="Lu R."/>
            <person name="Zhang X."/>
            <person name="Li P."/>
            <person name="Qiu J."/>
            <person name="Olsen K.M."/>
            <person name="Qiu Y."/>
        </authorList>
    </citation>
    <scope>NUCLEOTIDE SEQUENCE</scope>
    <source>
        <strain evidence="2">NBL</strain>
    </source>
</reference>